<proteinExistence type="predicted"/>
<dbReference type="SMART" id="SM00609">
    <property type="entry name" value="VIT"/>
    <property type="match status" value="1"/>
</dbReference>
<name>A0A0L0NAP0_TOLOC</name>
<dbReference type="OrthoDB" id="1729737at2759"/>
<dbReference type="Proteomes" id="UP000036947">
    <property type="component" value="Unassembled WGS sequence"/>
</dbReference>
<keyword evidence="3" id="KW-1185">Reference proteome</keyword>
<accession>A0A0L0NAP0</accession>
<organism evidence="2 3">
    <name type="scientific">Tolypocladium ophioglossoides (strain CBS 100239)</name>
    <name type="common">Snaketongue truffleclub</name>
    <name type="synonym">Elaphocordyceps ophioglossoides</name>
    <dbReference type="NCBI Taxonomy" id="1163406"/>
    <lineage>
        <taxon>Eukaryota</taxon>
        <taxon>Fungi</taxon>
        <taxon>Dikarya</taxon>
        <taxon>Ascomycota</taxon>
        <taxon>Pezizomycotina</taxon>
        <taxon>Sordariomycetes</taxon>
        <taxon>Hypocreomycetidae</taxon>
        <taxon>Hypocreales</taxon>
        <taxon>Ophiocordycipitaceae</taxon>
        <taxon>Tolypocladium</taxon>
    </lineage>
</organism>
<dbReference type="PROSITE" id="PS51468">
    <property type="entry name" value="VIT"/>
    <property type="match status" value="1"/>
</dbReference>
<dbReference type="Pfam" id="PF08487">
    <property type="entry name" value="VIT"/>
    <property type="match status" value="1"/>
</dbReference>
<reference evidence="2 3" key="1">
    <citation type="journal article" date="2015" name="BMC Genomics">
        <title>The genome of the truffle-parasite Tolypocladium ophioglossoides and the evolution of antifungal peptaibiotics.</title>
        <authorList>
            <person name="Quandt C.A."/>
            <person name="Bushley K.E."/>
            <person name="Spatafora J.W."/>
        </authorList>
    </citation>
    <scope>NUCLEOTIDE SEQUENCE [LARGE SCALE GENOMIC DNA]</scope>
    <source>
        <strain evidence="2 3">CBS 100239</strain>
    </source>
</reference>
<evidence type="ECO:0000259" key="1">
    <source>
        <dbReference type="PROSITE" id="PS51468"/>
    </source>
</evidence>
<feature type="domain" description="VIT" evidence="1">
    <location>
        <begin position="83"/>
        <end position="212"/>
    </location>
</feature>
<evidence type="ECO:0000313" key="3">
    <source>
        <dbReference type="Proteomes" id="UP000036947"/>
    </source>
</evidence>
<dbReference type="AlphaFoldDB" id="A0A0L0NAP0"/>
<comment type="caution">
    <text evidence="2">The sequence shown here is derived from an EMBL/GenBank/DDBJ whole genome shotgun (WGS) entry which is preliminary data.</text>
</comment>
<gene>
    <name evidence="2" type="ORF">TOPH_03927</name>
</gene>
<protein>
    <submittedName>
        <fullName evidence="2">Poly [ADP-ribose] polymerase 4</fullName>
    </submittedName>
</protein>
<sequence length="289" mass="32672">MAALAMFPGIRFDPHEPVPPRFAHLAHHFQQQGAFDNGAQFHRDGHRLHDMPRRDHGRAPANFGRADLYPQRPFHADVAPEARRFEPERPQLQQGFLAPLSSSINVQIVHDTAKFTVIHLFWNQSNHIKQGTYQLPLPLDATVTEYNCRIGAHKIVRGKVKGKEDARREFDDAIRRGRTGGLVEQQTAEIFTINLANIPANTKMRAELSFMCLLKHRVSNNREVFTLTVPTFIAPRYGDVPPGVRVESGANHFLSLEVDVLTAEELITVNSDTHNILFERNAGQRACQT</sequence>
<dbReference type="STRING" id="1163406.A0A0L0NAP0"/>
<evidence type="ECO:0000313" key="2">
    <source>
        <dbReference type="EMBL" id="KND91168.1"/>
    </source>
</evidence>
<dbReference type="InterPro" id="IPR013694">
    <property type="entry name" value="VIT"/>
</dbReference>
<dbReference type="PANTHER" id="PTHR45737">
    <property type="entry name" value="VON WILLEBRAND FACTOR A DOMAIN-CONTAINING PROTEIN 5A"/>
    <property type="match status" value="1"/>
</dbReference>
<dbReference type="EMBL" id="LFRF01000009">
    <property type="protein sequence ID" value="KND91168.1"/>
    <property type="molecule type" value="Genomic_DNA"/>
</dbReference>
<dbReference type="PANTHER" id="PTHR45737:SF6">
    <property type="entry name" value="VON WILLEBRAND FACTOR A DOMAIN-CONTAINING PROTEIN 5A"/>
    <property type="match status" value="1"/>
</dbReference>